<accession>A0A3M9XRE1</accession>
<sequence>MAKEPTLEYVDRYLETHGDEYEMLLENLKTFFKTHARLLESNKSIYRIYSRADKQHGRHFKDSWKIAQLISGGTEIEGIHDIIGITIVCPFNSDRDAVINLIKSATFSRDFNIVKERAHESPYEARHFVVCRPHLTTICCEIQIKTVFFDSWTVKSHDLTYKPEVILDPRYKEQMDVLAKILSALEKQSGIIKDMVEESTRFDKDKKKLAKKELMDRTFADLSEIEPSSSPSPEIEALRELQSFVQDHALELMSNDFDSGATKSFRSMVADVSKQTGYGAELCRIIAAVAVARPTNDMLAYAIEAIDRWKLAMKRQKPYPQACPYRLAAIILYYFGDVDRAIIEADTGLRWQEVLKGDDEDSKTSFAEALSAAAYYRAELGWPSNRVNPTFAEAKKAAEELITKALKLRPAHPALLDTNGFVKIAFATNESEAEAGLQQCRESWQLCRNTHYASVSDLYFEIDKRTAYRKVLSL</sequence>
<keyword evidence="3" id="KW-1185">Reference proteome</keyword>
<evidence type="ECO:0000313" key="3">
    <source>
        <dbReference type="Proteomes" id="UP000268623"/>
    </source>
</evidence>
<protein>
    <recommendedName>
        <fullName evidence="1">RelA/SpoT domain-containing protein</fullName>
    </recommendedName>
</protein>
<reference evidence="2 3" key="1">
    <citation type="submission" date="2018-08" db="EMBL/GenBank/DDBJ databases">
        <title>Genome sequence of Methylocystis hirsuta CSC1, a methanotroph able to accumulate PHAs.</title>
        <authorList>
            <person name="Bordel S."/>
            <person name="Rodriguez E."/>
            <person name="Gancedo J."/>
            <person name="Munoz R."/>
        </authorList>
    </citation>
    <scope>NUCLEOTIDE SEQUENCE [LARGE SCALE GENOMIC DNA]</scope>
    <source>
        <strain evidence="2 3">CSC1</strain>
    </source>
</reference>
<dbReference type="InterPro" id="IPR043519">
    <property type="entry name" value="NT_sf"/>
</dbReference>
<feature type="domain" description="RelA/SpoT" evidence="1">
    <location>
        <begin position="57"/>
        <end position="167"/>
    </location>
</feature>
<dbReference type="EMBL" id="QWDD01000001">
    <property type="protein sequence ID" value="RNJ50352.1"/>
    <property type="molecule type" value="Genomic_DNA"/>
</dbReference>
<comment type="caution">
    <text evidence="2">The sequence shown here is derived from an EMBL/GenBank/DDBJ whole genome shotgun (WGS) entry which is preliminary data.</text>
</comment>
<organism evidence="2 3">
    <name type="scientific">Methylocystis hirsuta</name>
    <dbReference type="NCBI Taxonomy" id="369798"/>
    <lineage>
        <taxon>Bacteria</taxon>
        <taxon>Pseudomonadati</taxon>
        <taxon>Pseudomonadota</taxon>
        <taxon>Alphaproteobacteria</taxon>
        <taxon>Hyphomicrobiales</taxon>
        <taxon>Methylocystaceae</taxon>
        <taxon>Methylocystis</taxon>
    </lineage>
</organism>
<dbReference type="Proteomes" id="UP000268623">
    <property type="component" value="Unassembled WGS sequence"/>
</dbReference>
<evidence type="ECO:0000259" key="1">
    <source>
        <dbReference type="SMART" id="SM00954"/>
    </source>
</evidence>
<dbReference type="InterPro" id="IPR007685">
    <property type="entry name" value="RelA_SpoT"/>
</dbReference>
<dbReference type="PANTHER" id="PTHR41773:SF1">
    <property type="entry name" value="RELA_SPOT DOMAIN-CONTAINING PROTEIN"/>
    <property type="match status" value="1"/>
</dbReference>
<dbReference type="AlphaFoldDB" id="A0A3M9XRE1"/>
<gene>
    <name evidence="2" type="ORF">D1O30_12890</name>
</gene>
<proteinExistence type="predicted"/>
<dbReference type="SMART" id="SM00954">
    <property type="entry name" value="RelA_SpoT"/>
    <property type="match status" value="1"/>
</dbReference>
<dbReference type="OrthoDB" id="9801824at2"/>
<evidence type="ECO:0000313" key="2">
    <source>
        <dbReference type="EMBL" id="RNJ50352.1"/>
    </source>
</evidence>
<name>A0A3M9XRE1_9HYPH</name>
<dbReference type="PANTHER" id="PTHR41773">
    <property type="entry name" value="GTP PYROPHOSPHATASE-RELATED"/>
    <property type="match status" value="1"/>
</dbReference>
<dbReference type="RefSeq" id="WP_123176294.1">
    <property type="nucleotide sequence ID" value="NZ_QWDD01000001.1"/>
</dbReference>
<dbReference type="Gene3D" id="3.30.460.10">
    <property type="entry name" value="Beta Polymerase, domain 2"/>
    <property type="match status" value="1"/>
</dbReference>
<dbReference type="SUPFAM" id="SSF81301">
    <property type="entry name" value="Nucleotidyltransferase"/>
    <property type="match status" value="1"/>
</dbReference>
<dbReference type="GO" id="GO:0015969">
    <property type="term" value="P:guanosine tetraphosphate metabolic process"/>
    <property type="evidence" value="ECO:0007669"/>
    <property type="project" value="InterPro"/>
</dbReference>
<dbReference type="Pfam" id="PF04607">
    <property type="entry name" value="RelA_SpoT"/>
    <property type="match status" value="1"/>
</dbReference>